<keyword evidence="3" id="KW-1185">Reference proteome</keyword>
<sequence>MSSAFSSKTDVDIKVEHTEYAGGWQKHDEKPKKPERSTVAAREDRECRVVTALRNWLSRPRINKANVRDTTGGMLIATEPSLELCLHDFFTSSRRRFQLSLKDRLLCDSMVCAEMSCPPRRFTPRAKATFAFEQLHLDGNPVDKVLRFDFNMSIKHPYILDKSVIISVVPSQPGDFTIDIKFLDHSVPGDADQDVPVLHMDKVKQCTLYDGEVGIVSNTESGIALYFCRGCEAFDAHVPYSDDEAEEYDTGLYTPSKPTPKDYSRMSPERLEWELIQDDFVVYTPSRFEGHRHRAPIAQCAIKVLYKNGRYWPRLQTLPN</sequence>
<dbReference type="HOGENOM" id="CLU_869047_0_0_1"/>
<accession>S3CJG9</accession>
<feature type="region of interest" description="Disordered" evidence="1">
    <location>
        <begin position="22"/>
        <end position="41"/>
    </location>
</feature>
<dbReference type="EMBL" id="KE148153">
    <property type="protein sequence ID" value="EPE06583.1"/>
    <property type="molecule type" value="Genomic_DNA"/>
</dbReference>
<evidence type="ECO:0000313" key="3">
    <source>
        <dbReference type="Proteomes" id="UP000016923"/>
    </source>
</evidence>
<organism evidence="2 3">
    <name type="scientific">Ophiostoma piceae (strain UAMH 11346)</name>
    <name type="common">Sap stain fungus</name>
    <dbReference type="NCBI Taxonomy" id="1262450"/>
    <lineage>
        <taxon>Eukaryota</taxon>
        <taxon>Fungi</taxon>
        <taxon>Dikarya</taxon>
        <taxon>Ascomycota</taxon>
        <taxon>Pezizomycotina</taxon>
        <taxon>Sordariomycetes</taxon>
        <taxon>Sordariomycetidae</taxon>
        <taxon>Ophiostomatales</taxon>
        <taxon>Ophiostomataceae</taxon>
        <taxon>Ophiostoma</taxon>
    </lineage>
</organism>
<protein>
    <submittedName>
        <fullName evidence="2">Uncharacterized protein</fullName>
    </submittedName>
</protein>
<evidence type="ECO:0000313" key="2">
    <source>
        <dbReference type="EMBL" id="EPE06583.1"/>
    </source>
</evidence>
<dbReference type="AlphaFoldDB" id="S3CJG9"/>
<dbReference type="Proteomes" id="UP000016923">
    <property type="component" value="Unassembled WGS sequence"/>
</dbReference>
<name>S3CJG9_OPHP1</name>
<reference evidence="2 3" key="1">
    <citation type="journal article" date="2013" name="BMC Genomics">
        <title>The genome and transcriptome of the pine saprophyte Ophiostoma piceae, and a comparison with the bark beetle-associated pine pathogen Grosmannia clavigera.</title>
        <authorList>
            <person name="Haridas S."/>
            <person name="Wang Y."/>
            <person name="Lim L."/>
            <person name="Massoumi Alamouti S."/>
            <person name="Jackman S."/>
            <person name="Docking R."/>
            <person name="Robertson G."/>
            <person name="Birol I."/>
            <person name="Bohlmann J."/>
            <person name="Breuil C."/>
        </authorList>
    </citation>
    <scope>NUCLEOTIDE SEQUENCE [LARGE SCALE GENOMIC DNA]</scope>
    <source>
        <strain evidence="2 3">UAMH 11346</strain>
    </source>
</reference>
<evidence type="ECO:0000256" key="1">
    <source>
        <dbReference type="SAM" id="MobiDB-lite"/>
    </source>
</evidence>
<gene>
    <name evidence="2" type="ORF">F503_02711</name>
</gene>
<proteinExistence type="predicted"/>
<dbReference type="VEuPathDB" id="FungiDB:F503_02711"/>